<dbReference type="AlphaFoldDB" id="A0A7Z2ZJY7"/>
<feature type="domain" description="Response regulatory" evidence="8">
    <location>
        <begin position="6"/>
        <end position="123"/>
    </location>
</feature>
<dbReference type="EMBL" id="CP051680">
    <property type="protein sequence ID" value="QJD82204.1"/>
    <property type="molecule type" value="Genomic_DNA"/>
</dbReference>
<evidence type="ECO:0000256" key="2">
    <source>
        <dbReference type="ARBA" id="ARBA00023012"/>
    </source>
</evidence>
<dbReference type="Proteomes" id="UP000502248">
    <property type="component" value="Chromosome"/>
</dbReference>
<dbReference type="PROSITE" id="PS50110">
    <property type="entry name" value="RESPONSE_REGULATORY"/>
    <property type="match status" value="1"/>
</dbReference>
<sequence>MNDNIRVYLLDDHPLVLEGLKNRLDSEPGIEVLHTFTDPREFIAQTELYCPDVALMDISLPYMDGFQLARLLKERYGNSLKIILLSGYTYEEFYYKAYKIGVHAYLSKQSSYGKIINAIKQSMLGHILIPENIGTTKDSNDALTAAEREVLQLLAKEKTNKEIALELAISQRTVEYHLTSINQKLEVKTRIGAVVKGFELGVLSFLKEE</sequence>
<evidence type="ECO:0000256" key="5">
    <source>
        <dbReference type="ARBA" id="ARBA00023163"/>
    </source>
</evidence>
<evidence type="ECO:0000256" key="3">
    <source>
        <dbReference type="ARBA" id="ARBA00023015"/>
    </source>
</evidence>
<protein>
    <submittedName>
        <fullName evidence="9">Response regulator transcription factor</fullName>
    </submittedName>
</protein>
<dbReference type="GO" id="GO:0006355">
    <property type="term" value="P:regulation of DNA-templated transcription"/>
    <property type="evidence" value="ECO:0007669"/>
    <property type="project" value="InterPro"/>
</dbReference>
<dbReference type="RefSeq" id="WP_169278506.1">
    <property type="nucleotide sequence ID" value="NZ_CP051680.1"/>
</dbReference>
<evidence type="ECO:0000256" key="6">
    <source>
        <dbReference type="PROSITE-ProRule" id="PRU00169"/>
    </source>
</evidence>
<dbReference type="PANTHER" id="PTHR43214">
    <property type="entry name" value="TWO-COMPONENT RESPONSE REGULATOR"/>
    <property type="match status" value="1"/>
</dbReference>
<organism evidence="9 10">
    <name type="scientific">Cohnella herbarum</name>
    <dbReference type="NCBI Taxonomy" id="2728023"/>
    <lineage>
        <taxon>Bacteria</taxon>
        <taxon>Bacillati</taxon>
        <taxon>Bacillota</taxon>
        <taxon>Bacilli</taxon>
        <taxon>Bacillales</taxon>
        <taxon>Paenibacillaceae</taxon>
        <taxon>Cohnella</taxon>
    </lineage>
</organism>
<dbReference type="PRINTS" id="PR00038">
    <property type="entry name" value="HTHLUXR"/>
</dbReference>
<gene>
    <name evidence="9" type="ORF">HH215_02760</name>
</gene>
<dbReference type="InterPro" id="IPR039420">
    <property type="entry name" value="WalR-like"/>
</dbReference>
<dbReference type="InterPro" id="IPR016032">
    <property type="entry name" value="Sig_transdc_resp-reg_C-effctor"/>
</dbReference>
<evidence type="ECO:0000256" key="4">
    <source>
        <dbReference type="ARBA" id="ARBA00023125"/>
    </source>
</evidence>
<dbReference type="CDD" id="cd06170">
    <property type="entry name" value="LuxR_C_like"/>
    <property type="match status" value="1"/>
</dbReference>
<reference evidence="9 10" key="1">
    <citation type="submission" date="2020-04" db="EMBL/GenBank/DDBJ databases">
        <title>Genome sequencing of novel species.</title>
        <authorList>
            <person name="Heo J."/>
            <person name="Kim S.-J."/>
            <person name="Kim J.-S."/>
            <person name="Hong S.-B."/>
            <person name="Kwon S.-W."/>
        </authorList>
    </citation>
    <scope>NUCLEOTIDE SEQUENCE [LARGE SCALE GENOMIC DNA]</scope>
    <source>
        <strain evidence="9 10">MFER-1</strain>
    </source>
</reference>
<keyword evidence="5" id="KW-0804">Transcription</keyword>
<proteinExistence type="predicted"/>
<dbReference type="InterPro" id="IPR058245">
    <property type="entry name" value="NreC/VraR/RcsB-like_REC"/>
</dbReference>
<name>A0A7Z2ZJY7_9BACL</name>
<dbReference type="SMART" id="SM00448">
    <property type="entry name" value="REC"/>
    <property type="match status" value="1"/>
</dbReference>
<dbReference type="KEGG" id="cheb:HH215_02760"/>
<keyword evidence="3" id="KW-0805">Transcription regulation</keyword>
<dbReference type="GO" id="GO:0000160">
    <property type="term" value="P:phosphorelay signal transduction system"/>
    <property type="evidence" value="ECO:0007669"/>
    <property type="project" value="UniProtKB-KW"/>
</dbReference>
<keyword evidence="10" id="KW-1185">Reference proteome</keyword>
<evidence type="ECO:0000313" key="10">
    <source>
        <dbReference type="Proteomes" id="UP000502248"/>
    </source>
</evidence>
<keyword evidence="2" id="KW-0902">Two-component regulatory system</keyword>
<accession>A0A7Z2ZJY7</accession>
<dbReference type="Gene3D" id="3.40.50.2300">
    <property type="match status" value="1"/>
</dbReference>
<dbReference type="Pfam" id="PF00196">
    <property type="entry name" value="GerE"/>
    <property type="match status" value="1"/>
</dbReference>
<evidence type="ECO:0000259" key="7">
    <source>
        <dbReference type="PROSITE" id="PS50043"/>
    </source>
</evidence>
<keyword evidence="4" id="KW-0238">DNA-binding</keyword>
<dbReference type="Pfam" id="PF00072">
    <property type="entry name" value="Response_reg"/>
    <property type="match status" value="1"/>
</dbReference>
<dbReference type="Gene3D" id="1.10.10.10">
    <property type="entry name" value="Winged helix-like DNA-binding domain superfamily/Winged helix DNA-binding domain"/>
    <property type="match status" value="1"/>
</dbReference>
<dbReference type="SMART" id="SM00421">
    <property type="entry name" value="HTH_LUXR"/>
    <property type="match status" value="1"/>
</dbReference>
<dbReference type="SUPFAM" id="SSF46894">
    <property type="entry name" value="C-terminal effector domain of the bipartite response regulators"/>
    <property type="match status" value="1"/>
</dbReference>
<evidence type="ECO:0000313" key="9">
    <source>
        <dbReference type="EMBL" id="QJD82204.1"/>
    </source>
</evidence>
<evidence type="ECO:0000256" key="1">
    <source>
        <dbReference type="ARBA" id="ARBA00022553"/>
    </source>
</evidence>
<feature type="modified residue" description="4-aspartylphosphate" evidence="6">
    <location>
        <position position="57"/>
    </location>
</feature>
<dbReference type="InterPro" id="IPR011006">
    <property type="entry name" value="CheY-like_superfamily"/>
</dbReference>
<keyword evidence="1 6" id="KW-0597">Phosphoprotein</keyword>
<feature type="domain" description="HTH luxR-type" evidence="7">
    <location>
        <begin position="136"/>
        <end position="201"/>
    </location>
</feature>
<dbReference type="InterPro" id="IPR001789">
    <property type="entry name" value="Sig_transdc_resp-reg_receiver"/>
</dbReference>
<dbReference type="SUPFAM" id="SSF52172">
    <property type="entry name" value="CheY-like"/>
    <property type="match status" value="1"/>
</dbReference>
<dbReference type="PROSITE" id="PS50043">
    <property type="entry name" value="HTH_LUXR_2"/>
    <property type="match status" value="1"/>
</dbReference>
<evidence type="ECO:0000259" key="8">
    <source>
        <dbReference type="PROSITE" id="PS50110"/>
    </source>
</evidence>
<dbReference type="InterPro" id="IPR036388">
    <property type="entry name" value="WH-like_DNA-bd_sf"/>
</dbReference>
<dbReference type="CDD" id="cd17535">
    <property type="entry name" value="REC_NarL-like"/>
    <property type="match status" value="1"/>
</dbReference>
<dbReference type="InterPro" id="IPR000792">
    <property type="entry name" value="Tscrpt_reg_LuxR_C"/>
</dbReference>
<dbReference type="GO" id="GO:0003677">
    <property type="term" value="F:DNA binding"/>
    <property type="evidence" value="ECO:0007669"/>
    <property type="project" value="UniProtKB-KW"/>
</dbReference>